<evidence type="ECO:0000256" key="3">
    <source>
        <dbReference type="SAM" id="MobiDB-lite"/>
    </source>
</evidence>
<keyword evidence="5" id="KW-1185">Reference proteome</keyword>
<gene>
    <name evidence="4" type="primary">HaOG207631</name>
    <name evidence="4" type="ORF">B5X24_HaOG207631</name>
</gene>
<reference evidence="4 5" key="1">
    <citation type="journal article" date="2017" name="BMC Biol.">
        <title>Genomic innovations, transcriptional plasticity and gene loss underlying the evolution and divergence of two highly polyphagous and invasive Helicoverpa pest species.</title>
        <authorList>
            <person name="Pearce S.L."/>
            <person name="Clarke D.F."/>
            <person name="East P.D."/>
            <person name="Elfekih S."/>
            <person name="Gordon K.H."/>
            <person name="Jermiin L.S."/>
            <person name="McGaughran A."/>
            <person name="Oakeshott J.G."/>
            <person name="Papanikolaou A."/>
            <person name="Perera O.P."/>
            <person name="Rane R.V."/>
            <person name="Richards S."/>
            <person name="Tay W.T."/>
            <person name="Walsh T.K."/>
            <person name="Anderson A."/>
            <person name="Anderson C.J."/>
            <person name="Asgari S."/>
            <person name="Board P.G."/>
            <person name="Bretschneider A."/>
            <person name="Campbell P.M."/>
            <person name="Chertemps T."/>
            <person name="Christeller J.T."/>
            <person name="Coppin C.W."/>
            <person name="Downes S.J."/>
            <person name="Duan G."/>
            <person name="Farnsworth C.A."/>
            <person name="Good R.T."/>
            <person name="Han L.B."/>
            <person name="Han Y.C."/>
            <person name="Hatje K."/>
            <person name="Horne I."/>
            <person name="Huang Y.P."/>
            <person name="Hughes D.S."/>
            <person name="Jacquin-Joly E."/>
            <person name="James W."/>
            <person name="Jhangiani S."/>
            <person name="Kollmar M."/>
            <person name="Kuwar S.S."/>
            <person name="Li S."/>
            <person name="Liu N.Y."/>
            <person name="Maibeche M.T."/>
            <person name="Miller J.R."/>
            <person name="Montagne N."/>
            <person name="Perry T."/>
            <person name="Qu J."/>
            <person name="Song S.V."/>
            <person name="Sutton G.G."/>
            <person name="Vogel H."/>
            <person name="Walenz B.P."/>
            <person name="Xu W."/>
            <person name="Zhang H.J."/>
            <person name="Zou Z."/>
            <person name="Batterham P."/>
            <person name="Edwards O.R."/>
            <person name="Feyereisen R."/>
            <person name="Gibbs R.A."/>
            <person name="Heckel D.G."/>
            <person name="McGrath A."/>
            <person name="Robin C."/>
            <person name="Scherer S.E."/>
            <person name="Worley K.C."/>
            <person name="Wu Y.D."/>
        </authorList>
    </citation>
    <scope>NUCLEOTIDE SEQUENCE [LARGE SCALE GENOMIC DNA]</scope>
    <source>
        <strain evidence="4">Harm_GR_Male_#8</strain>
        <tissue evidence="4">Whole organism</tissue>
    </source>
</reference>
<accession>A0A2W1BS84</accession>
<evidence type="ECO:0000256" key="1">
    <source>
        <dbReference type="ARBA" id="ARBA00022737"/>
    </source>
</evidence>
<dbReference type="OrthoDB" id="5402602at2759"/>
<evidence type="ECO:0000313" key="5">
    <source>
        <dbReference type="Proteomes" id="UP000249218"/>
    </source>
</evidence>
<dbReference type="EMBL" id="KZ150038">
    <property type="protein sequence ID" value="PZC74613.1"/>
    <property type="molecule type" value="Genomic_DNA"/>
</dbReference>
<evidence type="ECO:0000313" key="4">
    <source>
        <dbReference type="EMBL" id="PZC74613.1"/>
    </source>
</evidence>
<dbReference type="InterPro" id="IPR036770">
    <property type="entry name" value="Ankyrin_rpt-contain_sf"/>
</dbReference>
<protein>
    <submittedName>
        <fullName evidence="4">Uncharacterized protein</fullName>
    </submittedName>
</protein>
<dbReference type="SUPFAM" id="SSF48403">
    <property type="entry name" value="Ankyrin repeat"/>
    <property type="match status" value="1"/>
</dbReference>
<keyword evidence="2" id="KW-0040">ANK repeat</keyword>
<dbReference type="PANTHER" id="PTHR24198:SF165">
    <property type="entry name" value="ANKYRIN REPEAT-CONTAINING PROTEIN-RELATED"/>
    <property type="match status" value="1"/>
</dbReference>
<name>A0A2W1BS84_HELAM</name>
<sequence length="197" mass="21248">MYMSNMSSEKSGGESDSSVAAHSLEDVEAGRALLAATDSGDPHSATHVYVEQRSGQILYKATREVYNESEESSSDGDTSLAVPTYTQPITRLNSLLLNATKSGDLQDIERLIKAGANPNATCGINGVSVCHMAALRTDEALSILLKAGAKKYRLDKNKLTPLHFAAWAGNDRHIAILLDMSKEHTGSRRQWKQTGGN</sequence>
<evidence type="ECO:0000256" key="2">
    <source>
        <dbReference type="ARBA" id="ARBA00023043"/>
    </source>
</evidence>
<feature type="region of interest" description="Disordered" evidence="3">
    <location>
        <begin position="1"/>
        <end position="24"/>
    </location>
</feature>
<organism evidence="4 5">
    <name type="scientific">Helicoverpa armigera</name>
    <name type="common">Cotton bollworm</name>
    <name type="synonym">Heliothis armigera</name>
    <dbReference type="NCBI Taxonomy" id="29058"/>
    <lineage>
        <taxon>Eukaryota</taxon>
        <taxon>Metazoa</taxon>
        <taxon>Ecdysozoa</taxon>
        <taxon>Arthropoda</taxon>
        <taxon>Hexapoda</taxon>
        <taxon>Insecta</taxon>
        <taxon>Pterygota</taxon>
        <taxon>Neoptera</taxon>
        <taxon>Endopterygota</taxon>
        <taxon>Lepidoptera</taxon>
        <taxon>Glossata</taxon>
        <taxon>Ditrysia</taxon>
        <taxon>Noctuoidea</taxon>
        <taxon>Noctuidae</taxon>
        <taxon>Heliothinae</taxon>
        <taxon>Helicoverpa</taxon>
    </lineage>
</organism>
<keyword evidence="1" id="KW-0677">Repeat</keyword>
<dbReference type="Pfam" id="PF12796">
    <property type="entry name" value="Ank_2"/>
    <property type="match status" value="1"/>
</dbReference>
<dbReference type="InterPro" id="IPR002110">
    <property type="entry name" value="Ankyrin_rpt"/>
</dbReference>
<dbReference type="Proteomes" id="UP000249218">
    <property type="component" value="Unassembled WGS sequence"/>
</dbReference>
<feature type="compositionally biased region" description="Low complexity" evidence="3">
    <location>
        <begin position="7"/>
        <end position="18"/>
    </location>
</feature>
<proteinExistence type="predicted"/>
<dbReference type="AlphaFoldDB" id="A0A2W1BS84"/>
<dbReference type="Gene3D" id="1.25.40.20">
    <property type="entry name" value="Ankyrin repeat-containing domain"/>
    <property type="match status" value="1"/>
</dbReference>
<dbReference type="PANTHER" id="PTHR24198">
    <property type="entry name" value="ANKYRIN REPEAT AND PROTEIN KINASE DOMAIN-CONTAINING PROTEIN"/>
    <property type="match status" value="1"/>
</dbReference>